<gene>
    <name evidence="1" type="ORF">FHS68_003102</name>
</gene>
<dbReference type="Proteomes" id="UP001179181">
    <property type="component" value="Unassembled WGS sequence"/>
</dbReference>
<sequence length="108" mass="12499">MDSSFLSTLVTFYEEDPDDPFNIYALAIAYAKINQGKAADFFDILLNKHPDYLATYYHAGAFFAEQEKIEKAERIYQRGIELARLQGNVKTQQELMRAYNAFLDELDD</sequence>
<dbReference type="RefSeq" id="WP_167271545.1">
    <property type="nucleotide sequence ID" value="NZ_JAASQJ010000003.1"/>
</dbReference>
<keyword evidence="2" id="KW-1185">Reference proteome</keyword>
<proteinExistence type="predicted"/>
<dbReference type="Gene3D" id="1.25.40.10">
    <property type="entry name" value="Tetratricopeptide repeat domain"/>
    <property type="match status" value="1"/>
</dbReference>
<name>A0ABX0UQF7_9BACT</name>
<evidence type="ECO:0000313" key="1">
    <source>
        <dbReference type="EMBL" id="NIJ53920.1"/>
    </source>
</evidence>
<reference evidence="1 2" key="1">
    <citation type="submission" date="2020-03" db="EMBL/GenBank/DDBJ databases">
        <title>Genomic Encyclopedia of Type Strains, Phase IV (KMG-IV): sequencing the most valuable type-strain genomes for metagenomic binning, comparative biology and taxonomic classification.</title>
        <authorList>
            <person name="Goeker M."/>
        </authorList>
    </citation>
    <scope>NUCLEOTIDE SEQUENCE [LARGE SCALE GENOMIC DNA]</scope>
    <source>
        <strain evidence="1 2">DSM 102865</strain>
    </source>
</reference>
<organism evidence="1 2">
    <name type="scientific">Dyadobacter arcticus</name>
    <dbReference type="NCBI Taxonomy" id="1078754"/>
    <lineage>
        <taxon>Bacteria</taxon>
        <taxon>Pseudomonadati</taxon>
        <taxon>Bacteroidota</taxon>
        <taxon>Cytophagia</taxon>
        <taxon>Cytophagales</taxon>
        <taxon>Spirosomataceae</taxon>
        <taxon>Dyadobacter</taxon>
    </lineage>
</organism>
<protein>
    <submittedName>
        <fullName evidence="1">Tetratricopeptide (TPR) repeat protein</fullName>
    </submittedName>
</protein>
<evidence type="ECO:0000313" key="2">
    <source>
        <dbReference type="Proteomes" id="UP001179181"/>
    </source>
</evidence>
<comment type="caution">
    <text evidence="1">The sequence shown here is derived from an EMBL/GenBank/DDBJ whole genome shotgun (WGS) entry which is preliminary data.</text>
</comment>
<dbReference type="InterPro" id="IPR011990">
    <property type="entry name" value="TPR-like_helical_dom_sf"/>
</dbReference>
<dbReference type="EMBL" id="JAASQJ010000003">
    <property type="protein sequence ID" value="NIJ53920.1"/>
    <property type="molecule type" value="Genomic_DNA"/>
</dbReference>
<dbReference type="SUPFAM" id="SSF48452">
    <property type="entry name" value="TPR-like"/>
    <property type="match status" value="1"/>
</dbReference>
<accession>A0ABX0UQF7</accession>